<gene>
    <name evidence="1" type="ORF">VXC91_20600</name>
</gene>
<dbReference type="Proteomes" id="UP001333996">
    <property type="component" value="Unassembled WGS sequence"/>
</dbReference>
<name>A0ABU7FKG6_9ACTN</name>
<dbReference type="EMBL" id="JAYWVC010000068">
    <property type="protein sequence ID" value="MED7824318.1"/>
    <property type="molecule type" value="Genomic_DNA"/>
</dbReference>
<keyword evidence="2" id="KW-1185">Reference proteome</keyword>
<protein>
    <recommendedName>
        <fullName evidence="3">DUF1795 domain-containing protein</fullName>
    </recommendedName>
</protein>
<sequence length="169" mass="18120">MATTLPVKISFSLPDGWQSAPPDEVGAPGVAFVALHPASIMDGFTANITIAGRMRNDGATMREIAGESVERLGQAGTVQVTKQEEVGTPELPGLTDSPGVVQNLRLSTTLHGEPLELVQSQVYLGLEDVDRRSQRAVVELVLTAKPEQLPEVLDDFKEFVRSVRADEGS</sequence>
<evidence type="ECO:0000313" key="2">
    <source>
        <dbReference type="Proteomes" id="UP001333996"/>
    </source>
</evidence>
<evidence type="ECO:0000313" key="1">
    <source>
        <dbReference type="EMBL" id="MED7824318.1"/>
    </source>
</evidence>
<dbReference type="RefSeq" id="WP_329508761.1">
    <property type="nucleotide sequence ID" value="NZ_BAAAYZ010000144.1"/>
</dbReference>
<reference evidence="1" key="1">
    <citation type="submission" date="2024-01" db="EMBL/GenBank/DDBJ databases">
        <title>First draft genome sequence data of TA4-1, the type strain of Gram-positive actinobacterium Streptomyces chiangmaiensis.</title>
        <authorList>
            <person name="Yasawong M."/>
            <person name="Nantapong N."/>
        </authorList>
    </citation>
    <scope>NUCLEOTIDE SEQUENCE</scope>
    <source>
        <strain evidence="1">TA4-1</strain>
    </source>
</reference>
<proteinExistence type="predicted"/>
<organism evidence="1 2">
    <name type="scientific">Streptomyces chiangmaiensis</name>
    <dbReference type="NCBI Taxonomy" id="766497"/>
    <lineage>
        <taxon>Bacteria</taxon>
        <taxon>Bacillati</taxon>
        <taxon>Actinomycetota</taxon>
        <taxon>Actinomycetes</taxon>
        <taxon>Kitasatosporales</taxon>
        <taxon>Streptomycetaceae</taxon>
        <taxon>Streptomyces</taxon>
    </lineage>
</organism>
<evidence type="ECO:0008006" key="3">
    <source>
        <dbReference type="Google" id="ProtNLM"/>
    </source>
</evidence>
<accession>A0ABU7FKG6</accession>
<dbReference type="Gene3D" id="3.40.1000.10">
    <property type="entry name" value="Mog1/PsbP, alpha/beta/alpha sandwich"/>
    <property type="match status" value="1"/>
</dbReference>
<comment type="caution">
    <text evidence="1">The sequence shown here is derived from an EMBL/GenBank/DDBJ whole genome shotgun (WGS) entry which is preliminary data.</text>
</comment>